<comment type="similarity">
    <text evidence="1 12">Belongs to the class-I aminoacyl-tRNA synthetase family.</text>
</comment>
<dbReference type="SMART" id="SM00840">
    <property type="entry name" value="DALR_2"/>
    <property type="match status" value="1"/>
</dbReference>
<comment type="catalytic activity">
    <reaction evidence="11 12">
        <text>tRNA(Cys) + L-cysteine + ATP = L-cysteinyl-tRNA(Cys) + AMP + diphosphate</text>
        <dbReference type="Rhea" id="RHEA:17773"/>
        <dbReference type="Rhea" id="RHEA-COMP:9661"/>
        <dbReference type="Rhea" id="RHEA-COMP:9679"/>
        <dbReference type="ChEBI" id="CHEBI:30616"/>
        <dbReference type="ChEBI" id="CHEBI:33019"/>
        <dbReference type="ChEBI" id="CHEBI:35235"/>
        <dbReference type="ChEBI" id="CHEBI:78442"/>
        <dbReference type="ChEBI" id="CHEBI:78517"/>
        <dbReference type="ChEBI" id="CHEBI:456215"/>
        <dbReference type="EC" id="6.1.1.16"/>
    </reaction>
</comment>
<comment type="subcellular location">
    <subcellularLocation>
        <location evidence="12">Cytoplasm</location>
    </subcellularLocation>
</comment>
<dbReference type="EC" id="6.1.1.16" evidence="12"/>
<name>A0ABP9R0U3_9PSEU</name>
<gene>
    <name evidence="15" type="primary">cysS_1</name>
    <name evidence="12" type="synonym">cysS</name>
    <name evidence="15" type="ORF">GCM10023321_66740</name>
</gene>
<dbReference type="EMBL" id="BAABJP010000043">
    <property type="protein sequence ID" value="GAA5170123.1"/>
    <property type="molecule type" value="Genomic_DNA"/>
</dbReference>
<keyword evidence="8 12" id="KW-0067">ATP-binding</keyword>
<dbReference type="Pfam" id="PF23493">
    <property type="entry name" value="CysS_C"/>
    <property type="match status" value="1"/>
</dbReference>
<proteinExistence type="inferred from homology"/>
<comment type="cofactor">
    <cofactor evidence="12">
        <name>Zn(2+)</name>
        <dbReference type="ChEBI" id="CHEBI:29105"/>
    </cofactor>
    <text evidence="12">Binds 1 zinc ion per subunit.</text>
</comment>
<evidence type="ECO:0000313" key="15">
    <source>
        <dbReference type="EMBL" id="GAA5170123.1"/>
    </source>
</evidence>
<keyword evidence="3 12" id="KW-0963">Cytoplasm</keyword>
<comment type="subunit">
    <text evidence="2 12">Monomer.</text>
</comment>
<evidence type="ECO:0000256" key="3">
    <source>
        <dbReference type="ARBA" id="ARBA00022490"/>
    </source>
</evidence>
<evidence type="ECO:0000259" key="14">
    <source>
        <dbReference type="SMART" id="SM00840"/>
    </source>
</evidence>
<feature type="binding site" evidence="12">
    <location>
        <position position="45"/>
    </location>
    <ligand>
        <name>Zn(2+)</name>
        <dbReference type="ChEBI" id="CHEBI:29105"/>
    </ligand>
</feature>
<sequence length="488" mass="52804">MQVASRGDGAIRIIETVSLRLYDTATRGQREFIPVRSGAASIYVCGATVQGMPHIGHVRSGLNYDVMRRWLHHQGLDVTLVRNVTDIDDKILTKAAEHQRPWWEWAATHERAFDAAYEALGCLPPSIGPRATGHVPQMIELMQRLIDSGHAYAVDCGDVYFSVPSYADYGRLSGQRPEDMQQGEGAGGAKRDPHDFTLWKAAKPGEPCWPTPWGDGRPGWHLECSAMATRYLGSEFDIHGGGLDLVFPHHENERAQSRAAGDGFARYWTHNAWVTLGGDKMSKSLGNTLSIDVLLTRVRGAELRYYLVSPHYRSMIEYSDAALSEAVAAYRRIESFLHRVRERIGAPERAARVAETGLGAEFAAAMDDDLGTPGAVAAIHGAVREGNAALDAGDRDAAAAAAGQVRAMTDLLGLDPLSERWAGGAGSRADAAATAALSALVADLLAQRTDARARRDFAAADNIRARLLAAGVVVEDTRDGATWTLKDG</sequence>
<keyword evidence="4 12" id="KW-0436">Ligase</keyword>
<evidence type="ECO:0000256" key="10">
    <source>
        <dbReference type="ARBA" id="ARBA00023146"/>
    </source>
</evidence>
<dbReference type="PANTHER" id="PTHR10890">
    <property type="entry name" value="CYSTEINYL-TRNA SYNTHETASE"/>
    <property type="match status" value="1"/>
</dbReference>
<dbReference type="InterPro" id="IPR024909">
    <property type="entry name" value="Cys-tRNA/MSH_ligase"/>
</dbReference>
<evidence type="ECO:0000256" key="11">
    <source>
        <dbReference type="ARBA" id="ARBA00047398"/>
    </source>
</evidence>
<protein>
    <recommendedName>
        <fullName evidence="12">Cysteine--tRNA ligase</fullName>
        <ecNumber evidence="12">6.1.1.16</ecNumber>
    </recommendedName>
    <alternativeName>
        <fullName evidence="12">Cysteinyl-tRNA synthetase</fullName>
        <shortName evidence="12">CysRS</shortName>
    </alternativeName>
</protein>
<reference evidence="16" key="1">
    <citation type="journal article" date="2019" name="Int. J. Syst. Evol. Microbiol.">
        <title>The Global Catalogue of Microorganisms (GCM) 10K type strain sequencing project: providing services to taxonomists for standard genome sequencing and annotation.</title>
        <authorList>
            <consortium name="The Broad Institute Genomics Platform"/>
            <consortium name="The Broad Institute Genome Sequencing Center for Infectious Disease"/>
            <person name="Wu L."/>
            <person name="Ma J."/>
        </authorList>
    </citation>
    <scope>NUCLEOTIDE SEQUENCE [LARGE SCALE GENOMIC DNA]</scope>
    <source>
        <strain evidence="16">JCM 18303</strain>
    </source>
</reference>
<evidence type="ECO:0000256" key="9">
    <source>
        <dbReference type="ARBA" id="ARBA00022917"/>
    </source>
</evidence>
<feature type="short sequence motif" description="'HIGH' region" evidence="12">
    <location>
        <begin position="47"/>
        <end position="57"/>
    </location>
</feature>
<feature type="short sequence motif" description="'KMSKS' region" evidence="12">
    <location>
        <begin position="280"/>
        <end position="284"/>
    </location>
</feature>
<feature type="binding site" evidence="12">
    <location>
        <position position="224"/>
    </location>
    <ligand>
        <name>Zn(2+)</name>
        <dbReference type="ChEBI" id="CHEBI:29105"/>
    </ligand>
</feature>
<evidence type="ECO:0000256" key="12">
    <source>
        <dbReference type="HAMAP-Rule" id="MF_00041"/>
    </source>
</evidence>
<dbReference type="Proteomes" id="UP001428817">
    <property type="component" value="Unassembled WGS sequence"/>
</dbReference>
<dbReference type="InterPro" id="IPR009080">
    <property type="entry name" value="tRNAsynth_Ia_anticodon-bd"/>
</dbReference>
<dbReference type="NCBIfam" id="TIGR00435">
    <property type="entry name" value="cysS"/>
    <property type="match status" value="1"/>
</dbReference>
<feature type="binding site" evidence="12">
    <location>
        <position position="253"/>
    </location>
    <ligand>
        <name>Zn(2+)</name>
        <dbReference type="ChEBI" id="CHEBI:29105"/>
    </ligand>
</feature>
<keyword evidence="16" id="KW-1185">Reference proteome</keyword>
<evidence type="ECO:0000256" key="7">
    <source>
        <dbReference type="ARBA" id="ARBA00022833"/>
    </source>
</evidence>
<dbReference type="InterPro" id="IPR014729">
    <property type="entry name" value="Rossmann-like_a/b/a_fold"/>
</dbReference>
<comment type="caution">
    <text evidence="15">The sequence shown here is derived from an EMBL/GenBank/DDBJ whole genome shotgun (WGS) entry which is preliminary data.</text>
</comment>
<evidence type="ECO:0000313" key="16">
    <source>
        <dbReference type="Proteomes" id="UP001428817"/>
    </source>
</evidence>
<evidence type="ECO:0000256" key="13">
    <source>
        <dbReference type="SAM" id="MobiDB-lite"/>
    </source>
</evidence>
<dbReference type="PANTHER" id="PTHR10890:SF30">
    <property type="entry name" value="CYSTEINE--TRNA LIGASE"/>
    <property type="match status" value="1"/>
</dbReference>
<evidence type="ECO:0000256" key="1">
    <source>
        <dbReference type="ARBA" id="ARBA00005594"/>
    </source>
</evidence>
<feature type="binding site" evidence="12">
    <location>
        <position position="249"/>
    </location>
    <ligand>
        <name>Zn(2+)</name>
        <dbReference type="ChEBI" id="CHEBI:29105"/>
    </ligand>
</feature>
<dbReference type="InterPro" id="IPR056411">
    <property type="entry name" value="CysS_C"/>
</dbReference>
<dbReference type="Pfam" id="PF09190">
    <property type="entry name" value="DALR_2"/>
    <property type="match status" value="1"/>
</dbReference>
<evidence type="ECO:0000256" key="5">
    <source>
        <dbReference type="ARBA" id="ARBA00022723"/>
    </source>
</evidence>
<evidence type="ECO:0000256" key="8">
    <source>
        <dbReference type="ARBA" id="ARBA00022840"/>
    </source>
</evidence>
<dbReference type="Gene3D" id="3.40.50.620">
    <property type="entry name" value="HUPs"/>
    <property type="match status" value="1"/>
</dbReference>
<evidence type="ECO:0000256" key="2">
    <source>
        <dbReference type="ARBA" id="ARBA00011245"/>
    </source>
</evidence>
<accession>A0ABP9R0U3</accession>
<dbReference type="InterPro" id="IPR015273">
    <property type="entry name" value="Cys-tRNA-synt_Ia_DALR"/>
</dbReference>
<dbReference type="Gene3D" id="1.20.120.1910">
    <property type="entry name" value="Cysteine-tRNA ligase, C-terminal anti-codon recognition domain"/>
    <property type="match status" value="1"/>
</dbReference>
<feature type="region of interest" description="Disordered" evidence="13">
    <location>
        <begin position="173"/>
        <end position="192"/>
    </location>
</feature>
<keyword evidence="7 12" id="KW-0862">Zinc</keyword>
<dbReference type="Pfam" id="PF01406">
    <property type="entry name" value="tRNA-synt_1e"/>
    <property type="match status" value="1"/>
</dbReference>
<keyword evidence="6 12" id="KW-0547">Nucleotide-binding</keyword>
<feature type="domain" description="Cysteinyl-tRNA synthetase class Ia DALR" evidence="14">
    <location>
        <begin position="361"/>
        <end position="422"/>
    </location>
</feature>
<dbReference type="SUPFAM" id="SSF52374">
    <property type="entry name" value="Nucleotidylyl transferase"/>
    <property type="match status" value="1"/>
</dbReference>
<evidence type="ECO:0000256" key="4">
    <source>
        <dbReference type="ARBA" id="ARBA00022598"/>
    </source>
</evidence>
<dbReference type="CDD" id="cd00672">
    <property type="entry name" value="CysRS_core"/>
    <property type="match status" value="1"/>
</dbReference>
<keyword evidence="10 12" id="KW-0030">Aminoacyl-tRNA synthetase</keyword>
<dbReference type="GO" id="GO:0016874">
    <property type="term" value="F:ligase activity"/>
    <property type="evidence" value="ECO:0007669"/>
    <property type="project" value="UniProtKB-KW"/>
</dbReference>
<keyword evidence="5 12" id="KW-0479">Metal-binding</keyword>
<organism evidence="15 16">
    <name type="scientific">Pseudonocardia eucalypti</name>
    <dbReference type="NCBI Taxonomy" id="648755"/>
    <lineage>
        <taxon>Bacteria</taxon>
        <taxon>Bacillati</taxon>
        <taxon>Actinomycetota</taxon>
        <taxon>Actinomycetes</taxon>
        <taxon>Pseudonocardiales</taxon>
        <taxon>Pseudonocardiaceae</taxon>
        <taxon>Pseudonocardia</taxon>
    </lineage>
</organism>
<dbReference type="SUPFAM" id="SSF47323">
    <property type="entry name" value="Anticodon-binding domain of a subclass of class I aminoacyl-tRNA synthetases"/>
    <property type="match status" value="1"/>
</dbReference>
<keyword evidence="9 12" id="KW-0648">Protein biosynthesis</keyword>
<dbReference type="HAMAP" id="MF_00041">
    <property type="entry name" value="Cys_tRNA_synth"/>
    <property type="match status" value="1"/>
</dbReference>
<evidence type="ECO:0000256" key="6">
    <source>
        <dbReference type="ARBA" id="ARBA00022741"/>
    </source>
</evidence>
<dbReference type="PRINTS" id="PR00983">
    <property type="entry name" value="TRNASYNTHCYS"/>
</dbReference>
<feature type="binding site" evidence="12">
    <location>
        <position position="283"/>
    </location>
    <ligand>
        <name>ATP</name>
        <dbReference type="ChEBI" id="CHEBI:30616"/>
    </ligand>
</feature>
<dbReference type="InterPro" id="IPR015803">
    <property type="entry name" value="Cys-tRNA-ligase"/>
</dbReference>
<dbReference type="InterPro" id="IPR032678">
    <property type="entry name" value="tRNA-synt_1_cat_dom"/>
</dbReference>